<feature type="transmembrane region" description="Helical" evidence="7">
    <location>
        <begin position="227"/>
        <end position="253"/>
    </location>
</feature>
<evidence type="ECO:0000256" key="1">
    <source>
        <dbReference type="ARBA" id="ARBA00004651"/>
    </source>
</evidence>
<dbReference type="PANTHER" id="PTHR43163:SF6">
    <property type="entry name" value="DIPEPTIDE TRANSPORT SYSTEM PERMEASE PROTEIN DPPB-RELATED"/>
    <property type="match status" value="1"/>
</dbReference>
<feature type="transmembrane region" description="Helical" evidence="7">
    <location>
        <begin position="134"/>
        <end position="157"/>
    </location>
</feature>
<dbReference type="Pfam" id="PF00528">
    <property type="entry name" value="BPD_transp_1"/>
    <property type="match status" value="1"/>
</dbReference>
<keyword evidence="3" id="KW-1003">Cell membrane</keyword>
<proteinExistence type="inferred from homology"/>
<dbReference type="CDD" id="cd06261">
    <property type="entry name" value="TM_PBP2"/>
    <property type="match status" value="1"/>
</dbReference>
<dbReference type="PANTHER" id="PTHR43163">
    <property type="entry name" value="DIPEPTIDE TRANSPORT SYSTEM PERMEASE PROTEIN DPPB-RELATED"/>
    <property type="match status" value="1"/>
</dbReference>
<keyword evidence="10" id="KW-1185">Reference proteome</keyword>
<accession>A0ABV9DAV4</accession>
<keyword evidence="6 7" id="KW-0472">Membrane</keyword>
<evidence type="ECO:0000256" key="6">
    <source>
        <dbReference type="ARBA" id="ARBA00023136"/>
    </source>
</evidence>
<comment type="caution">
    <text evidence="9">The sequence shown here is derived from an EMBL/GenBank/DDBJ whole genome shotgun (WGS) entry which is preliminary data.</text>
</comment>
<keyword evidence="2 7" id="KW-0813">Transport</keyword>
<comment type="similarity">
    <text evidence="7">Belongs to the binding-protein-dependent transport system permease family.</text>
</comment>
<comment type="subcellular location">
    <subcellularLocation>
        <location evidence="1 7">Cell membrane</location>
        <topology evidence="1 7">Multi-pass membrane protein</topology>
    </subcellularLocation>
</comment>
<gene>
    <name evidence="9" type="ORF">ACFO3F_09040</name>
</gene>
<dbReference type="Proteomes" id="UP001595955">
    <property type="component" value="Unassembled WGS sequence"/>
</dbReference>
<dbReference type="RefSeq" id="WP_122823843.1">
    <property type="nucleotide sequence ID" value="NZ_CP033325.1"/>
</dbReference>
<feature type="transmembrane region" description="Helical" evidence="7">
    <location>
        <begin position="12"/>
        <end position="30"/>
    </location>
</feature>
<evidence type="ECO:0000256" key="5">
    <source>
        <dbReference type="ARBA" id="ARBA00022989"/>
    </source>
</evidence>
<evidence type="ECO:0000256" key="3">
    <source>
        <dbReference type="ARBA" id="ARBA00022475"/>
    </source>
</evidence>
<evidence type="ECO:0000259" key="8">
    <source>
        <dbReference type="PROSITE" id="PS50928"/>
    </source>
</evidence>
<dbReference type="InterPro" id="IPR000515">
    <property type="entry name" value="MetI-like"/>
</dbReference>
<evidence type="ECO:0000313" key="10">
    <source>
        <dbReference type="Proteomes" id="UP001595955"/>
    </source>
</evidence>
<evidence type="ECO:0000256" key="4">
    <source>
        <dbReference type="ARBA" id="ARBA00022692"/>
    </source>
</evidence>
<organism evidence="9 10">
    <name type="scientific">Georgenia faecalis</name>
    <dbReference type="NCBI Taxonomy" id="2483799"/>
    <lineage>
        <taxon>Bacteria</taxon>
        <taxon>Bacillati</taxon>
        <taxon>Actinomycetota</taxon>
        <taxon>Actinomycetes</taxon>
        <taxon>Micrococcales</taxon>
        <taxon>Bogoriellaceae</taxon>
        <taxon>Georgenia</taxon>
    </lineage>
</organism>
<feature type="transmembrane region" description="Helical" evidence="7">
    <location>
        <begin position="99"/>
        <end position="122"/>
    </location>
</feature>
<name>A0ABV9DAV4_9MICO</name>
<sequence>MPAFIARRVGQAAIALFGVLMVAFFLLRVLPGDPAALMLSEFGTPEQIDDLRESMGLNEPLPVQFLAFIGQVLTGDFGESLARHRPALVVVLEYLPATLQLACAALLLTVLVAVPLGTLAALRRGTWVDGVVSVLAVLGQSMPTFWIGIMLIVFVAARTGWLPTSGYGGIDNLVLPTLTLAFAQIALISRLTRSSVLDVVSQDYLRTARSKGIGENRVIFAHGLRNAVLPVITMLGLQLGALLGGAVVTEAVFGWPGIGSLLVSAISSRDYPVVQVVILLSAAIFILVNLLLDLLYGVLDPRIKLRGRAS</sequence>
<evidence type="ECO:0000256" key="2">
    <source>
        <dbReference type="ARBA" id="ARBA00022448"/>
    </source>
</evidence>
<keyword evidence="4 7" id="KW-0812">Transmembrane</keyword>
<keyword evidence="5 7" id="KW-1133">Transmembrane helix</keyword>
<evidence type="ECO:0000313" key="9">
    <source>
        <dbReference type="EMBL" id="MFC4555393.1"/>
    </source>
</evidence>
<dbReference type="SUPFAM" id="SSF161098">
    <property type="entry name" value="MetI-like"/>
    <property type="match status" value="1"/>
</dbReference>
<protein>
    <submittedName>
        <fullName evidence="9">ABC transporter permease</fullName>
    </submittedName>
</protein>
<feature type="transmembrane region" description="Helical" evidence="7">
    <location>
        <begin position="169"/>
        <end position="188"/>
    </location>
</feature>
<dbReference type="EMBL" id="JBHSGF010000005">
    <property type="protein sequence ID" value="MFC4555393.1"/>
    <property type="molecule type" value="Genomic_DNA"/>
</dbReference>
<evidence type="ECO:0000256" key="7">
    <source>
        <dbReference type="RuleBase" id="RU363032"/>
    </source>
</evidence>
<dbReference type="Pfam" id="PF19300">
    <property type="entry name" value="BPD_transp_1_N"/>
    <property type="match status" value="1"/>
</dbReference>
<dbReference type="PROSITE" id="PS50928">
    <property type="entry name" value="ABC_TM1"/>
    <property type="match status" value="1"/>
</dbReference>
<reference evidence="10" key="1">
    <citation type="journal article" date="2019" name="Int. J. Syst. Evol. Microbiol.">
        <title>The Global Catalogue of Microorganisms (GCM) 10K type strain sequencing project: providing services to taxonomists for standard genome sequencing and annotation.</title>
        <authorList>
            <consortium name="The Broad Institute Genomics Platform"/>
            <consortium name="The Broad Institute Genome Sequencing Center for Infectious Disease"/>
            <person name="Wu L."/>
            <person name="Ma J."/>
        </authorList>
    </citation>
    <scope>NUCLEOTIDE SEQUENCE [LARGE SCALE GENOMIC DNA]</scope>
    <source>
        <strain evidence="10">JCM 3369</strain>
    </source>
</reference>
<dbReference type="Gene3D" id="1.10.3720.10">
    <property type="entry name" value="MetI-like"/>
    <property type="match status" value="1"/>
</dbReference>
<dbReference type="InterPro" id="IPR035906">
    <property type="entry name" value="MetI-like_sf"/>
</dbReference>
<dbReference type="InterPro" id="IPR045621">
    <property type="entry name" value="BPD_transp_1_N"/>
</dbReference>
<feature type="transmembrane region" description="Helical" evidence="7">
    <location>
        <begin position="273"/>
        <end position="299"/>
    </location>
</feature>
<feature type="domain" description="ABC transmembrane type-1" evidence="8">
    <location>
        <begin position="95"/>
        <end position="296"/>
    </location>
</feature>